<feature type="compositionally biased region" description="Basic residues" evidence="1">
    <location>
        <begin position="11"/>
        <end position="20"/>
    </location>
</feature>
<proteinExistence type="predicted"/>
<dbReference type="AlphaFoldDB" id="A0A4Y2W3L5"/>
<name>A0A4Y2W3L5_ARAVE</name>
<feature type="compositionally biased region" description="Low complexity" evidence="1">
    <location>
        <begin position="27"/>
        <end position="45"/>
    </location>
</feature>
<dbReference type="EMBL" id="BGPR01055350">
    <property type="protein sequence ID" value="GBO31959.1"/>
    <property type="molecule type" value="Genomic_DNA"/>
</dbReference>
<comment type="caution">
    <text evidence="2">The sequence shown here is derived from an EMBL/GenBank/DDBJ whole genome shotgun (WGS) entry which is preliminary data.</text>
</comment>
<dbReference type="Proteomes" id="UP000499080">
    <property type="component" value="Unassembled WGS sequence"/>
</dbReference>
<accession>A0A4Y2W3L5</accession>
<evidence type="ECO:0000313" key="3">
    <source>
        <dbReference type="Proteomes" id="UP000499080"/>
    </source>
</evidence>
<feature type="compositionally biased region" description="Low complexity" evidence="1">
    <location>
        <begin position="1"/>
        <end position="10"/>
    </location>
</feature>
<sequence length="136" mass="15060">MQKASKNSSKSTKKKGPPAKRARENHSNSGNQSNNTTTNQSSNSTVAKQQQMPTPKLKLGGARPLQDSKPLNYPKDHPKRRTPQFLVFSGSRRLQEGQDHPRRPGGNYDHYSNIESHSKYEGPGLNPGDSPDTPQQ</sequence>
<evidence type="ECO:0000313" key="2">
    <source>
        <dbReference type="EMBL" id="GBO31959.1"/>
    </source>
</evidence>
<gene>
    <name evidence="2" type="ORF">AVEN_149107_1</name>
</gene>
<feature type="compositionally biased region" description="Basic and acidic residues" evidence="1">
    <location>
        <begin position="93"/>
        <end position="102"/>
    </location>
</feature>
<keyword evidence="3" id="KW-1185">Reference proteome</keyword>
<evidence type="ECO:0000256" key="1">
    <source>
        <dbReference type="SAM" id="MobiDB-lite"/>
    </source>
</evidence>
<organism evidence="2 3">
    <name type="scientific">Araneus ventricosus</name>
    <name type="common">Orbweaver spider</name>
    <name type="synonym">Epeira ventricosa</name>
    <dbReference type="NCBI Taxonomy" id="182803"/>
    <lineage>
        <taxon>Eukaryota</taxon>
        <taxon>Metazoa</taxon>
        <taxon>Ecdysozoa</taxon>
        <taxon>Arthropoda</taxon>
        <taxon>Chelicerata</taxon>
        <taxon>Arachnida</taxon>
        <taxon>Araneae</taxon>
        <taxon>Araneomorphae</taxon>
        <taxon>Entelegynae</taxon>
        <taxon>Araneoidea</taxon>
        <taxon>Araneidae</taxon>
        <taxon>Araneus</taxon>
    </lineage>
</organism>
<reference evidence="2 3" key="1">
    <citation type="journal article" date="2019" name="Sci. Rep.">
        <title>Orb-weaving spider Araneus ventricosus genome elucidates the spidroin gene catalogue.</title>
        <authorList>
            <person name="Kono N."/>
            <person name="Nakamura H."/>
            <person name="Ohtoshi R."/>
            <person name="Moran D.A.P."/>
            <person name="Shinohara A."/>
            <person name="Yoshida Y."/>
            <person name="Fujiwara M."/>
            <person name="Mori M."/>
            <person name="Tomita M."/>
            <person name="Arakawa K."/>
        </authorList>
    </citation>
    <scope>NUCLEOTIDE SEQUENCE [LARGE SCALE GENOMIC DNA]</scope>
</reference>
<protein>
    <submittedName>
        <fullName evidence="2">Uncharacterized protein</fullName>
    </submittedName>
</protein>
<feature type="region of interest" description="Disordered" evidence="1">
    <location>
        <begin position="1"/>
        <end position="136"/>
    </location>
</feature>